<evidence type="ECO:0000256" key="6">
    <source>
        <dbReference type="SAM" id="MobiDB-lite"/>
    </source>
</evidence>
<evidence type="ECO:0000259" key="7">
    <source>
        <dbReference type="PROSITE" id="PS50102"/>
    </source>
</evidence>
<dbReference type="GO" id="GO:2000766">
    <property type="term" value="P:negative regulation of cytoplasmic translation"/>
    <property type="evidence" value="ECO:0007669"/>
    <property type="project" value="TreeGrafter"/>
</dbReference>
<evidence type="ECO:0000313" key="9">
    <source>
        <dbReference type="RefSeq" id="XP_011498570.1"/>
    </source>
</evidence>
<dbReference type="GO" id="GO:0005737">
    <property type="term" value="C:cytoplasm"/>
    <property type="evidence" value="ECO:0007669"/>
    <property type="project" value="TreeGrafter"/>
</dbReference>
<dbReference type="InterPro" id="IPR034977">
    <property type="entry name" value="CPEB1_RRM1"/>
</dbReference>
<sequence length="719" mass="80495">MPISLQQLVYQYEGDKTATVAEPALESGILQNLDHKFMQQRQEREETMSGLALERDHAAQQRENKMQLQQHERDQHIQQLQSINSLLLDLPTPSSPNSYSSSKFSHDVTSPTTKDGPASLEDMSISDLFGLGLPRGSLMGAGQKEQEGQTNCDSPAYRYYHQQRDNSAGFYSKPSTIEQHNNSSGYYSNTSKGDVPSSPISFHTPASPSTPGSLYSNSYSYSSVNSSPYTSASSVSNDYNKQSPSSPIRYPCYGRPIRGSTPYSDCSSPSVEFSPHPYNCTGSRSNSPADSENSVNSIESPLSDIMSYLSLNSGQHRCYPTDQNSLLEAEKYFQYGRATLELLKRKKYLNNSHLQQQQQPQTPMHHYHHHHTHGHTRNHHNQQHNSPYINPVFGSEKSCCLGNNRNVSIISLPNTAPPSHLSLDKAARYHRNAAAASDANYTWSGTLPQRTQKPVGYSSKVFLGGVPWDITESILISTFKQFGQIRIEWPGKDQTTSQPKGYVYIIFESEKQVKSLLTCCTHDFSNGGSYYYKISSKRMKGKQVQVIPWALNDSNYVKSSSQKLDPEKTVFVGALHGMMTAPGLAQVMNDLFDNVIYAGIDTDKHKYPIGSARVTFSNKYSFHKAVNAAFIEIKTTRFTKKVQVDPYIEDAPCSSCYVQQGPYFCRESSCFKYYCHTCWQWVHNNDSISWHKPMSRGLKTNQVIGLTPSVGAGRSTNLI</sequence>
<dbReference type="RefSeq" id="XP_011498570.1">
    <property type="nucleotide sequence ID" value="XM_011500268.1"/>
</dbReference>
<keyword evidence="3" id="KW-0810">Translation regulation</keyword>
<organism evidence="8 9">
    <name type="scientific">Ceratosolen solmsi marchali</name>
    <dbReference type="NCBI Taxonomy" id="326594"/>
    <lineage>
        <taxon>Eukaryota</taxon>
        <taxon>Metazoa</taxon>
        <taxon>Ecdysozoa</taxon>
        <taxon>Arthropoda</taxon>
        <taxon>Hexapoda</taxon>
        <taxon>Insecta</taxon>
        <taxon>Pterygota</taxon>
        <taxon>Neoptera</taxon>
        <taxon>Endopterygota</taxon>
        <taxon>Hymenoptera</taxon>
        <taxon>Apocrita</taxon>
        <taxon>Proctotrupomorpha</taxon>
        <taxon>Chalcidoidea</taxon>
        <taxon>Agaonidae</taxon>
        <taxon>Agaoninae</taxon>
        <taxon>Ceratosolen</taxon>
    </lineage>
</organism>
<comment type="similarity">
    <text evidence="1">Belongs to the RRM CPEB family.</text>
</comment>
<dbReference type="CDD" id="cd19757">
    <property type="entry name" value="Bbox1"/>
    <property type="match status" value="1"/>
</dbReference>
<reference evidence="9" key="1">
    <citation type="submission" date="2025-08" db="UniProtKB">
        <authorList>
            <consortium name="RefSeq"/>
        </authorList>
    </citation>
    <scope>IDENTIFICATION</scope>
</reference>
<dbReference type="InterPro" id="IPR038446">
    <property type="entry name" value="CEBP_ZZ_sf"/>
</dbReference>
<dbReference type="PANTHER" id="PTHR12566:SF9">
    <property type="entry name" value="CYTOPLASMIC POLYADENYLATION ELEMENT-BINDING PROTEIN 1"/>
    <property type="match status" value="1"/>
</dbReference>
<dbReference type="CTD" id="42752"/>
<evidence type="ECO:0000256" key="3">
    <source>
        <dbReference type="ARBA" id="ARBA00022845"/>
    </source>
</evidence>
<dbReference type="InterPro" id="IPR032296">
    <property type="entry name" value="CEBP_ZZ"/>
</dbReference>
<feature type="region of interest" description="Disordered" evidence="6">
    <location>
        <begin position="353"/>
        <end position="387"/>
    </location>
</feature>
<feature type="compositionally biased region" description="Basic residues" evidence="6">
    <location>
        <begin position="365"/>
        <end position="382"/>
    </location>
</feature>
<evidence type="ECO:0000256" key="2">
    <source>
        <dbReference type="ARBA" id="ARBA00022737"/>
    </source>
</evidence>
<evidence type="ECO:0000256" key="1">
    <source>
        <dbReference type="ARBA" id="ARBA00010347"/>
    </source>
</evidence>
<dbReference type="GO" id="GO:0000900">
    <property type="term" value="F:mRNA regulatory element binding translation repressor activity"/>
    <property type="evidence" value="ECO:0007669"/>
    <property type="project" value="TreeGrafter"/>
</dbReference>
<feature type="compositionally biased region" description="Low complexity" evidence="6">
    <location>
        <begin position="353"/>
        <end position="364"/>
    </location>
</feature>
<feature type="region of interest" description="Disordered" evidence="6">
    <location>
        <begin position="226"/>
        <end position="252"/>
    </location>
</feature>
<dbReference type="InterPro" id="IPR035979">
    <property type="entry name" value="RBD_domain_sf"/>
</dbReference>
<dbReference type="InterPro" id="IPR034819">
    <property type="entry name" value="CPEB"/>
</dbReference>
<dbReference type="Gene3D" id="4.10.640.40">
    <property type="entry name" value="Cytoplasmic polyadenylation element-binding protein, ZZ domain"/>
    <property type="match status" value="1"/>
</dbReference>
<feature type="compositionally biased region" description="Polar residues" evidence="6">
    <location>
        <begin position="173"/>
        <end position="211"/>
    </location>
</feature>
<proteinExistence type="inferred from homology"/>
<feature type="region of interest" description="Disordered" evidence="6">
    <location>
        <begin position="88"/>
        <end position="121"/>
    </location>
</feature>
<dbReference type="InterPro" id="IPR012677">
    <property type="entry name" value="Nucleotide-bd_a/b_plait_sf"/>
</dbReference>
<dbReference type="Pfam" id="PF16367">
    <property type="entry name" value="RRM_7"/>
    <property type="match status" value="1"/>
</dbReference>
<dbReference type="SMART" id="SM00360">
    <property type="entry name" value="RRM"/>
    <property type="match status" value="1"/>
</dbReference>
<keyword evidence="2" id="KW-0677">Repeat</keyword>
<dbReference type="PANTHER" id="PTHR12566">
    <property type="entry name" value="CYTOPLASMIC POLYADENYLATION ELEMENT BINDING PROTEIN CPEB"/>
    <property type="match status" value="1"/>
</dbReference>
<dbReference type="Pfam" id="PF16366">
    <property type="entry name" value="CEBP_ZZ"/>
    <property type="match status" value="1"/>
</dbReference>
<dbReference type="GO" id="GO:0008135">
    <property type="term" value="F:translation factor activity, RNA binding"/>
    <property type="evidence" value="ECO:0007669"/>
    <property type="project" value="TreeGrafter"/>
</dbReference>
<feature type="compositionally biased region" description="Low complexity" evidence="6">
    <location>
        <begin position="88"/>
        <end position="103"/>
    </location>
</feature>
<dbReference type="SUPFAM" id="SSF54928">
    <property type="entry name" value="RNA-binding domain, RBD"/>
    <property type="match status" value="1"/>
</dbReference>
<dbReference type="GO" id="GO:0003730">
    <property type="term" value="F:mRNA 3'-UTR binding"/>
    <property type="evidence" value="ECO:0007669"/>
    <property type="project" value="InterPro"/>
</dbReference>
<dbReference type="Proteomes" id="UP000695007">
    <property type="component" value="Unplaced"/>
</dbReference>
<dbReference type="GO" id="GO:0005634">
    <property type="term" value="C:nucleus"/>
    <property type="evidence" value="ECO:0007669"/>
    <property type="project" value="TreeGrafter"/>
</dbReference>
<keyword evidence="8" id="KW-1185">Reference proteome</keyword>
<evidence type="ECO:0000313" key="8">
    <source>
        <dbReference type="Proteomes" id="UP000695007"/>
    </source>
</evidence>
<dbReference type="FunFam" id="3.30.70.330:FF:000086">
    <property type="entry name" value="Putative Cytoplasmic polyadenylation element-binding protein 1"/>
    <property type="match status" value="1"/>
</dbReference>
<dbReference type="AlphaFoldDB" id="A0AAJ7DW41"/>
<dbReference type="FunFam" id="3.30.70.330:FF:000054">
    <property type="entry name" value="Cytoplasmic polyadenylation element-binding protein 1"/>
    <property type="match status" value="1"/>
</dbReference>
<dbReference type="GO" id="GO:0043022">
    <property type="term" value="F:ribosome binding"/>
    <property type="evidence" value="ECO:0007669"/>
    <property type="project" value="TreeGrafter"/>
</dbReference>
<accession>A0AAJ7DW41</accession>
<dbReference type="GeneID" id="105362778"/>
<feature type="domain" description="RRM" evidence="7">
    <location>
        <begin position="459"/>
        <end position="546"/>
    </location>
</feature>
<feature type="region of interest" description="Disordered" evidence="6">
    <location>
        <begin position="277"/>
        <end position="297"/>
    </location>
</feature>
<protein>
    <submittedName>
        <fullName evidence="9">Cytoplasmic polyadenylation element-binding protein 1 isoform X1</fullName>
    </submittedName>
</protein>
<name>A0AAJ7DW41_9HYME</name>
<feature type="compositionally biased region" description="Low complexity" evidence="6">
    <location>
        <begin position="226"/>
        <end position="237"/>
    </location>
</feature>
<evidence type="ECO:0000256" key="4">
    <source>
        <dbReference type="ARBA" id="ARBA00022884"/>
    </source>
</evidence>
<dbReference type="CDD" id="cd12725">
    <property type="entry name" value="RRM2_CPEB1"/>
    <property type="match status" value="1"/>
</dbReference>
<feature type="compositionally biased region" description="Polar residues" evidence="6">
    <location>
        <begin position="280"/>
        <end position="297"/>
    </location>
</feature>
<dbReference type="Gene3D" id="3.30.70.330">
    <property type="match status" value="2"/>
</dbReference>
<feature type="region of interest" description="Disordered" evidence="6">
    <location>
        <begin position="167"/>
        <end position="211"/>
    </location>
</feature>
<dbReference type="InterPro" id="IPR000504">
    <property type="entry name" value="RRM_dom"/>
</dbReference>
<evidence type="ECO:0000256" key="5">
    <source>
        <dbReference type="PROSITE-ProRule" id="PRU00176"/>
    </source>
</evidence>
<dbReference type="CDD" id="cd12723">
    <property type="entry name" value="RRM1_CPEB1"/>
    <property type="match status" value="1"/>
</dbReference>
<dbReference type="KEGG" id="csol:105362778"/>
<gene>
    <name evidence="9" type="primary">LOC105362778</name>
</gene>
<dbReference type="GO" id="GO:0043005">
    <property type="term" value="C:neuron projection"/>
    <property type="evidence" value="ECO:0007669"/>
    <property type="project" value="TreeGrafter"/>
</dbReference>
<keyword evidence="4 5" id="KW-0694">RNA-binding</keyword>
<dbReference type="GO" id="GO:0045202">
    <property type="term" value="C:synapse"/>
    <property type="evidence" value="ECO:0007669"/>
    <property type="project" value="TreeGrafter"/>
</dbReference>
<dbReference type="PROSITE" id="PS50102">
    <property type="entry name" value="RRM"/>
    <property type="match status" value="1"/>
</dbReference>